<dbReference type="InterPro" id="IPR045886">
    <property type="entry name" value="ThiF/MoeB/HesA"/>
</dbReference>
<dbReference type="Gene3D" id="3.40.50.720">
    <property type="entry name" value="NAD(P)-binding Rossmann-like Domain"/>
    <property type="match status" value="1"/>
</dbReference>
<proteinExistence type="inferred from homology"/>
<dbReference type="GO" id="GO:0005737">
    <property type="term" value="C:cytoplasm"/>
    <property type="evidence" value="ECO:0007669"/>
    <property type="project" value="TreeGrafter"/>
</dbReference>
<dbReference type="InterPro" id="IPR000594">
    <property type="entry name" value="ThiF_NAD_FAD-bd"/>
</dbReference>
<keyword evidence="4" id="KW-0833">Ubl conjugation pathway</keyword>
<comment type="pathway">
    <text evidence="2">Protein modification; protein sumoylation.</text>
</comment>
<dbReference type="OrthoDB" id="1708823at2759"/>
<feature type="domain" description="THIF-type NAD/FAD binding fold" evidence="7">
    <location>
        <begin position="26"/>
        <end position="326"/>
    </location>
</feature>
<dbReference type="Pfam" id="PF00899">
    <property type="entry name" value="ThiF"/>
    <property type="match status" value="1"/>
</dbReference>
<dbReference type="PANTHER" id="PTHR10953:SF162">
    <property type="entry name" value="SUMO-ACTIVATING ENZYME SUBUNIT 1"/>
    <property type="match status" value="1"/>
</dbReference>
<evidence type="ECO:0000256" key="4">
    <source>
        <dbReference type="ARBA" id="ARBA00022786"/>
    </source>
</evidence>
<evidence type="ECO:0000256" key="1">
    <source>
        <dbReference type="ARBA" id="ARBA00004123"/>
    </source>
</evidence>
<evidence type="ECO:0000313" key="9">
    <source>
        <dbReference type="Proteomes" id="UP000646827"/>
    </source>
</evidence>
<reference evidence="8 9" key="1">
    <citation type="submission" date="2020-12" db="EMBL/GenBank/DDBJ databases">
        <title>Metabolic potential, ecology and presence of endohyphal bacteria is reflected in genomic diversity of Mucoromycotina.</title>
        <authorList>
            <person name="Muszewska A."/>
            <person name="Okrasinska A."/>
            <person name="Steczkiewicz K."/>
            <person name="Drgas O."/>
            <person name="Orlowska M."/>
            <person name="Perlinska-Lenart U."/>
            <person name="Aleksandrzak-Piekarczyk T."/>
            <person name="Szatraj K."/>
            <person name="Zielenkiewicz U."/>
            <person name="Pilsyk S."/>
            <person name="Malc E."/>
            <person name="Mieczkowski P."/>
            <person name="Kruszewska J.S."/>
            <person name="Biernat P."/>
            <person name="Pawlowska J."/>
        </authorList>
    </citation>
    <scope>NUCLEOTIDE SEQUENCE [LARGE SCALE GENOMIC DNA]</scope>
    <source>
        <strain evidence="8 9">CBS 142.35</strain>
    </source>
</reference>
<dbReference type="GO" id="GO:0019948">
    <property type="term" value="F:SUMO activating enzyme activity"/>
    <property type="evidence" value="ECO:0007669"/>
    <property type="project" value="TreeGrafter"/>
</dbReference>
<name>A0A8H7SGJ3_9FUNG</name>
<evidence type="ECO:0000313" key="8">
    <source>
        <dbReference type="EMBL" id="KAG2227821.1"/>
    </source>
</evidence>
<comment type="similarity">
    <text evidence="3">Belongs to the ubiquitin-activating E1 family.</text>
</comment>
<dbReference type="SUPFAM" id="SSF69572">
    <property type="entry name" value="Activating enzymes of the ubiquitin-like proteins"/>
    <property type="match status" value="1"/>
</dbReference>
<evidence type="ECO:0000256" key="5">
    <source>
        <dbReference type="ARBA" id="ARBA00023242"/>
    </source>
</evidence>
<evidence type="ECO:0000259" key="7">
    <source>
        <dbReference type="Pfam" id="PF00899"/>
    </source>
</evidence>
<dbReference type="InterPro" id="IPR000011">
    <property type="entry name" value="UBQ/SUMO-activ_enz_E1-like"/>
</dbReference>
<sequence length="336" mass="38338">MSNTSGITQGQFFDSLILKIDEAEIYDRQIRLWGLDAQQRIRNAHVLIAGMRALSDEVCKNIALAGVGSITLLDDGIVEEQDLGAQFFLNENHIGKNRAEASVTAIQLLNPRVNVIVDQDNIVDKTDDYFTQFDIVCLFNKEANILQRVNNIRRNMNKPFYAANTFGWFGYIFCDLVKHDYIEERKSLPDKKSGEEPKVKRIQCEEEYISFEQSLKSDWSTKGKKIKRLSQLSFIIHVLFKYQQEKGSLTENDIPEILEKKNNYLEQMGVNDISLFNDELLKEAISLLDTEMAPIAAIVGGVLAQEMIKVLSAKELPIQNWFYYNGLDGSGMIHQI</sequence>
<dbReference type="GO" id="GO:0016925">
    <property type="term" value="P:protein sumoylation"/>
    <property type="evidence" value="ECO:0007669"/>
    <property type="project" value="TreeGrafter"/>
</dbReference>
<evidence type="ECO:0000256" key="3">
    <source>
        <dbReference type="ARBA" id="ARBA00005673"/>
    </source>
</evidence>
<comment type="caution">
    <text evidence="8">The sequence shown here is derived from an EMBL/GenBank/DDBJ whole genome shotgun (WGS) entry which is preliminary data.</text>
</comment>
<dbReference type="EMBL" id="JAEPRB010000004">
    <property type="protein sequence ID" value="KAG2227821.1"/>
    <property type="molecule type" value="Genomic_DNA"/>
</dbReference>
<dbReference type="Proteomes" id="UP000646827">
    <property type="component" value="Unassembled WGS sequence"/>
</dbReference>
<keyword evidence="9" id="KW-1185">Reference proteome</keyword>
<evidence type="ECO:0000256" key="6">
    <source>
        <dbReference type="ARBA" id="ARBA00044354"/>
    </source>
</evidence>
<dbReference type="PRINTS" id="PR01849">
    <property type="entry name" value="UBIQUITINACT"/>
</dbReference>
<comment type="subcellular location">
    <subcellularLocation>
        <location evidence="1">Nucleus</location>
    </subcellularLocation>
</comment>
<dbReference type="AlphaFoldDB" id="A0A8H7SGJ3"/>
<dbReference type="InterPro" id="IPR035985">
    <property type="entry name" value="Ubiquitin-activating_enz"/>
</dbReference>
<dbReference type="PANTHER" id="PTHR10953">
    <property type="entry name" value="UBIQUITIN-ACTIVATING ENZYME E1"/>
    <property type="match status" value="1"/>
</dbReference>
<dbReference type="GO" id="GO:0031510">
    <property type="term" value="C:SUMO activating enzyme complex"/>
    <property type="evidence" value="ECO:0007669"/>
    <property type="project" value="TreeGrafter"/>
</dbReference>
<evidence type="ECO:0000256" key="2">
    <source>
        <dbReference type="ARBA" id="ARBA00004718"/>
    </source>
</evidence>
<accession>A0A8H7SGJ3</accession>
<keyword evidence="5" id="KW-0539">Nucleus</keyword>
<gene>
    <name evidence="8" type="ORF">INT45_002059</name>
</gene>
<protein>
    <recommendedName>
        <fullName evidence="6">Ubiquitin-like 1-activating enzyme E1A</fullName>
    </recommendedName>
</protein>
<organism evidence="8 9">
    <name type="scientific">Circinella minor</name>
    <dbReference type="NCBI Taxonomy" id="1195481"/>
    <lineage>
        <taxon>Eukaryota</taxon>
        <taxon>Fungi</taxon>
        <taxon>Fungi incertae sedis</taxon>
        <taxon>Mucoromycota</taxon>
        <taxon>Mucoromycotina</taxon>
        <taxon>Mucoromycetes</taxon>
        <taxon>Mucorales</taxon>
        <taxon>Lichtheimiaceae</taxon>
        <taxon>Circinella</taxon>
    </lineage>
</organism>